<evidence type="ECO:0000313" key="2">
    <source>
        <dbReference type="EMBL" id="ABG25732.1"/>
    </source>
</evidence>
<keyword evidence="3" id="KW-1185">Reference proteome</keyword>
<dbReference type="EMBL" id="DQ665917">
    <property type="protein sequence ID" value="ABG25732.1"/>
    <property type="molecule type" value="Genomic_DNA"/>
</dbReference>
<reference evidence="2 3" key="2">
    <citation type="journal article" date="2006" name="J. Gen. Virol.">
        <title>Genome sequences of two frog herpesviruses.</title>
        <authorList>
            <person name="Davison A.J."/>
            <person name="Cunningham C."/>
            <person name="Sauerbier W."/>
            <person name="McKinnell R.G."/>
        </authorList>
    </citation>
    <scope>NUCLEOTIDE SEQUENCE [LARGE SCALE GENOMIC DNA]</scope>
    <source>
        <strain evidence="2 3">McKinnell</strain>
    </source>
</reference>
<proteinExistence type="predicted"/>
<accession>Q14VS8</accession>
<reference evidence="3" key="1">
    <citation type="journal article" date="1999" name="J. Cancer Res. Clin. Oncol.">
        <title>Genomic studies of the Lucke tumor herpesvirus (RaHV-1).</title>
        <authorList>
            <person name="Davison A.J."/>
            <person name="Sauerbier W."/>
            <person name="Dolan A."/>
            <person name="Addison C."/>
            <person name="McKinnell R.G."/>
        </authorList>
    </citation>
    <scope>NUCLEOTIDE SEQUENCE [LARGE SCALE GENOMIC DNA]</scope>
    <source>
        <strain evidence="3">McKinnell</strain>
    </source>
</reference>
<dbReference type="RefSeq" id="YP_656685.1">
    <property type="nucleotide sequence ID" value="NC_008211.1"/>
</dbReference>
<evidence type="ECO:0000313" key="3">
    <source>
        <dbReference type="Proteomes" id="UP000011238"/>
    </source>
</evidence>
<name>Q14VS8_9VIRU</name>
<dbReference type="GeneID" id="5141284"/>
<dbReference type="Proteomes" id="UP000011238">
    <property type="component" value="Segment"/>
</dbReference>
<organism evidence="3">
    <name type="scientific">Ranid herpesvirus 1</name>
    <name type="common">Lucke tumor herpesvirus</name>
    <dbReference type="NCBI Taxonomy" id="85655"/>
    <lineage>
        <taxon>Viruses</taxon>
        <taxon>Duplodnaviria</taxon>
        <taxon>Heunggongvirae</taxon>
        <taxon>Peploviricota</taxon>
        <taxon>Herviviricetes</taxon>
        <taxon>Herpesvirales</taxon>
        <taxon>Alloherpesviridae</taxon>
        <taxon>Batravirus</taxon>
        <taxon>Batravirus ranidallo1</taxon>
    </lineage>
</organism>
<feature type="region of interest" description="Disordered" evidence="1">
    <location>
        <begin position="427"/>
        <end position="454"/>
    </location>
</feature>
<evidence type="ECO:0000256" key="1">
    <source>
        <dbReference type="SAM" id="MobiDB-lite"/>
    </source>
</evidence>
<protein>
    <submittedName>
        <fullName evidence="2">ORF30</fullName>
    </submittedName>
</protein>
<sequence length="454" mass="49280">MLRVCGLLEEDALASYYEKVLPTAGFKRLTVYGWPAPARTLPSQNPPNFLRRLAFVWRHRRTIPTLPTGKSQCTNLLTLLTEMGLASEFVLRHALGPAYLQRTHIETPSGGHLMATAALPTSMCAAQMLFVLSVLIPQEQFHHMVLAEISTLIVGQLNRSIGATSGVAGRALRGAVKHVSLDLRAEYTLASGLSGHPMVDGTLSLNPSLNRVLSGSSYDYWAPYKAACLLPGSFTLFSHGEGPRVGFLTIPAMTEDRDHLHWYDCSSGAHDQLYMALMRLMQECDRVGSCYNAACTHIGSMATTAALPVESMPSVVTVLADLIMRGSLSFKETGEISTHEDTQKDSNTAVHPRTLFPSTYAEAFNLHPLLAYALFARVVEGYSFPTSPEHSEVVEQGLYPSGTNVTTEGVESDELKLRAWKEGAVESITKSNEETGGCAPPRDTPPLACGSAVK</sequence>
<dbReference type="KEGG" id="vg:5141284"/>